<protein>
    <submittedName>
        <fullName evidence="3">PIR Superfamily Protein</fullName>
    </submittedName>
</protein>
<dbReference type="Proteomes" id="UP000078550">
    <property type="component" value="Unassembled WGS sequence"/>
</dbReference>
<reference evidence="3" key="1">
    <citation type="submission" date="2016-05" db="EMBL/GenBank/DDBJ databases">
        <authorList>
            <person name="Lavstsen T."/>
            <person name="Jespersen J.S."/>
        </authorList>
    </citation>
    <scope>NUCLEOTIDE SEQUENCE [LARGE SCALE GENOMIC DNA]</scope>
</reference>
<evidence type="ECO:0000313" key="3">
    <source>
        <dbReference type="EMBL" id="SBT56674.1"/>
    </source>
</evidence>
<dbReference type="EMBL" id="FLRD01001071">
    <property type="protein sequence ID" value="SBT56352.1"/>
    <property type="molecule type" value="Genomic_DNA"/>
</dbReference>
<organism evidence="3 4">
    <name type="scientific">Plasmodium ovale wallikeri</name>
    <dbReference type="NCBI Taxonomy" id="864142"/>
    <lineage>
        <taxon>Eukaryota</taxon>
        <taxon>Sar</taxon>
        <taxon>Alveolata</taxon>
        <taxon>Apicomplexa</taxon>
        <taxon>Aconoidasida</taxon>
        <taxon>Haemosporida</taxon>
        <taxon>Plasmodiidae</taxon>
        <taxon>Plasmodium</taxon>
        <taxon>Plasmodium (Plasmodium)</taxon>
    </lineage>
</organism>
<feature type="transmembrane region" description="Helical" evidence="1">
    <location>
        <begin position="240"/>
        <end position="261"/>
    </location>
</feature>
<dbReference type="AlphaFoldDB" id="A0A1A9AKF3"/>
<dbReference type="EMBL" id="FLRE01001486">
    <property type="protein sequence ID" value="SBT56674.1"/>
    <property type="molecule type" value="Genomic_DNA"/>
</dbReference>
<name>A0A1A9AKF3_PLAOA</name>
<accession>A0A1A9AKF3</accession>
<dbReference type="Proteomes" id="UP000078555">
    <property type="component" value="Unassembled WGS sequence"/>
</dbReference>
<keyword evidence="1" id="KW-1133">Transmembrane helix</keyword>
<keyword evidence="5" id="KW-1185">Reference proteome</keyword>
<keyword evidence="1" id="KW-0812">Transmembrane</keyword>
<evidence type="ECO:0000313" key="2">
    <source>
        <dbReference type="EMBL" id="SBT56352.1"/>
    </source>
</evidence>
<evidence type="ECO:0000313" key="4">
    <source>
        <dbReference type="Proteomes" id="UP000078550"/>
    </source>
</evidence>
<gene>
    <name evidence="2" type="ORF">POVWA1_075560</name>
    <name evidence="3" type="ORF">POVWA2_074660</name>
</gene>
<proteinExistence type="predicted"/>
<evidence type="ECO:0000313" key="5">
    <source>
        <dbReference type="Proteomes" id="UP000078555"/>
    </source>
</evidence>
<evidence type="ECO:0000256" key="1">
    <source>
        <dbReference type="SAM" id="Phobius"/>
    </source>
</evidence>
<keyword evidence="1" id="KW-0472">Membrane</keyword>
<dbReference type="Pfam" id="PF05795">
    <property type="entry name" value="Plasmodium_Vir"/>
    <property type="match status" value="2"/>
</dbReference>
<reference evidence="4 5" key="2">
    <citation type="submission" date="2016-05" db="EMBL/GenBank/DDBJ databases">
        <authorList>
            <person name="Naeem Raeece"/>
        </authorList>
    </citation>
    <scope>NUCLEOTIDE SEQUENCE [LARGE SCALE GENOMIC DNA]</scope>
</reference>
<dbReference type="InterPro" id="IPR008780">
    <property type="entry name" value="Plasmodium_Vir"/>
</dbReference>
<sequence>MSSNVPDIVCYSFFYDYITYKKYEVYIEQHSGTGIYNNTCNVFNPDVPISSTESANQICGKFLNFYKFLISKKNQSTDKTLNNNDFAYLNYWLNSKLKNDTLIHGITVNEFHEKMSYHEWDFVSGIFDGKLYDLGKDDFTNMNLLNNLEFNYSEIYKNVISHNEKQGKISCLGYYEKYFNIYEEGIKRCPNNTNFCNALNIYKKKYENFSDPNTISENCIDKMIPKLPTYNHISLGDQKFTVIGTILGPSFGMFFTLVFLYKFTPFGQWIHAKIRRNKGEDSKLYEENNQLFLDTSDNAHINSAHNSYSISYDSAVNS</sequence>